<name>A0AAN7RTC7_MYCAM</name>
<keyword evidence="3" id="KW-1185">Reference proteome</keyword>
<protein>
    <submittedName>
        <fullName evidence="2">Uncharacterized protein</fullName>
    </submittedName>
</protein>
<gene>
    <name evidence="2" type="ORF">QYF61_015001</name>
</gene>
<sequence length="322" mass="35972">MVRQAVPLQPMEVNGGADIHLQPMEVNGGADIHLQSVKDSISENVDVPEGGCDPPKQPQLPQPLLIRLVLQTLHQLRCPSLDTLQHLNVPLGVRGPKLTTVFEMRPHQCKVQGHNHCPSPAGHAIFDTSQDAIGFLGHLGTLLAHIQAAVNQHPQALLCLAAFQPLFPKPVALHGVAVTQVQDLALSLVEPHTIGPSPSIQPQADQRSRPTWYRSVYQRRPISARQSRMASRVTAMTQRNSLTSNFINWQIQQMDKPNQLASPRNEQRQFGNGAIFLATCHNSSKTHIPEYMVEEWREREARKGKEKRGGKRMERSHHLWIP</sequence>
<evidence type="ECO:0000313" key="2">
    <source>
        <dbReference type="EMBL" id="KAK4816317.1"/>
    </source>
</evidence>
<comment type="caution">
    <text evidence="2">The sequence shown here is derived from an EMBL/GenBank/DDBJ whole genome shotgun (WGS) entry which is preliminary data.</text>
</comment>
<proteinExistence type="predicted"/>
<dbReference type="Proteomes" id="UP001333110">
    <property type="component" value="Unassembled WGS sequence"/>
</dbReference>
<accession>A0AAN7RTC7</accession>
<dbReference type="EMBL" id="JAUNZN010000009">
    <property type="protein sequence ID" value="KAK4816317.1"/>
    <property type="molecule type" value="Genomic_DNA"/>
</dbReference>
<organism evidence="2 3">
    <name type="scientific">Mycteria americana</name>
    <name type="common">Wood stork</name>
    <dbReference type="NCBI Taxonomy" id="33587"/>
    <lineage>
        <taxon>Eukaryota</taxon>
        <taxon>Metazoa</taxon>
        <taxon>Chordata</taxon>
        <taxon>Craniata</taxon>
        <taxon>Vertebrata</taxon>
        <taxon>Euteleostomi</taxon>
        <taxon>Archelosauria</taxon>
        <taxon>Archosauria</taxon>
        <taxon>Dinosauria</taxon>
        <taxon>Saurischia</taxon>
        <taxon>Theropoda</taxon>
        <taxon>Coelurosauria</taxon>
        <taxon>Aves</taxon>
        <taxon>Neognathae</taxon>
        <taxon>Neoaves</taxon>
        <taxon>Aequornithes</taxon>
        <taxon>Ciconiiformes</taxon>
        <taxon>Ciconiidae</taxon>
        <taxon>Mycteria</taxon>
    </lineage>
</organism>
<dbReference type="AlphaFoldDB" id="A0AAN7RTC7"/>
<feature type="region of interest" description="Disordered" evidence="1">
    <location>
        <begin position="301"/>
        <end position="322"/>
    </location>
</feature>
<reference evidence="2 3" key="1">
    <citation type="journal article" date="2023" name="J. Hered.">
        <title>Chromosome-level genome of the wood stork (Mycteria americana) provides insight into avian chromosome evolution.</title>
        <authorList>
            <person name="Flamio R. Jr."/>
            <person name="Ramstad K.M."/>
        </authorList>
    </citation>
    <scope>NUCLEOTIDE SEQUENCE [LARGE SCALE GENOMIC DNA]</scope>
    <source>
        <strain evidence="2">JAX WOST 10</strain>
    </source>
</reference>
<evidence type="ECO:0000256" key="1">
    <source>
        <dbReference type="SAM" id="MobiDB-lite"/>
    </source>
</evidence>
<feature type="compositionally biased region" description="Basic and acidic residues" evidence="1">
    <location>
        <begin position="311"/>
        <end position="322"/>
    </location>
</feature>
<evidence type="ECO:0000313" key="3">
    <source>
        <dbReference type="Proteomes" id="UP001333110"/>
    </source>
</evidence>